<dbReference type="Proteomes" id="UP000650081">
    <property type="component" value="Unassembled WGS sequence"/>
</dbReference>
<reference evidence="4" key="1">
    <citation type="submission" date="2020-08" db="EMBL/GenBank/DDBJ databases">
        <title>Lewinella bacteria from marine environments.</title>
        <authorList>
            <person name="Zhong Y."/>
        </authorList>
    </citation>
    <scope>NUCLEOTIDE SEQUENCE</scope>
    <source>
        <strain evidence="4">KCTC 42187</strain>
    </source>
</reference>
<feature type="domain" description="SMODS and SLOG-associating 2TM effector" evidence="3">
    <location>
        <begin position="8"/>
        <end position="161"/>
    </location>
</feature>
<feature type="transmembrane region" description="Helical" evidence="1">
    <location>
        <begin position="189"/>
        <end position="208"/>
    </location>
</feature>
<dbReference type="EMBL" id="JACSIT010000141">
    <property type="protein sequence ID" value="MBC6995880.1"/>
    <property type="molecule type" value="Genomic_DNA"/>
</dbReference>
<evidence type="ECO:0000313" key="4">
    <source>
        <dbReference type="EMBL" id="MBC6995880.1"/>
    </source>
</evidence>
<protein>
    <submittedName>
        <fullName evidence="4">DUF4231 domain-containing protein</fullName>
    </submittedName>
</protein>
<keyword evidence="1" id="KW-1133">Transmembrane helix</keyword>
<keyword evidence="5" id="KW-1185">Reference proteome</keyword>
<evidence type="ECO:0000259" key="3">
    <source>
        <dbReference type="Pfam" id="PF18184"/>
    </source>
</evidence>
<accession>A0A923PKT2</accession>
<dbReference type="NCBIfam" id="NF033634">
    <property type="entry name" value="SLATT_1"/>
    <property type="match status" value="1"/>
</dbReference>
<feature type="domain" description="SMODS and SLOG-associating 2TM effector" evidence="2">
    <location>
        <begin position="164"/>
        <end position="285"/>
    </location>
</feature>
<comment type="caution">
    <text evidence="4">The sequence shown here is derived from an EMBL/GenBank/DDBJ whole genome shotgun (WGS) entry which is preliminary data.</text>
</comment>
<feature type="transmembrane region" description="Helical" evidence="1">
    <location>
        <begin position="214"/>
        <end position="234"/>
    </location>
</feature>
<feature type="transmembrane region" description="Helical" evidence="1">
    <location>
        <begin position="25"/>
        <end position="43"/>
    </location>
</feature>
<keyword evidence="1" id="KW-0812">Transmembrane</keyword>
<proteinExistence type="predicted"/>
<evidence type="ECO:0000256" key="1">
    <source>
        <dbReference type="SAM" id="Phobius"/>
    </source>
</evidence>
<dbReference type="AlphaFoldDB" id="A0A923PKT2"/>
<evidence type="ECO:0000313" key="5">
    <source>
        <dbReference type="Proteomes" id="UP000650081"/>
    </source>
</evidence>
<sequence length="293" mass="34072">MLEYKDFPALFRTCDSYSMAAQRKYIFWFRFELLLLVTGGVVGTLDIENEQYGKYIAILAAALFLGGLVVSFYRKFEKLEDSWYIGRALAESIKSVTWRYAVKGEPFEETIENVDSIFRKMMREFIDENKEFIKGNIPEDNMHAVSPKMKEIRNSSFEDRKTTYLSERVNDQLSWYRRKSNYNKKKKDVFFGFTVIAYSLAIVTHLILISDNTFLNVTSIFATVVGCLISWTTMKKYQELSQSYAVTAHEISLILESGAEINNQEDFYAFVGDAEAAFSREHTLWLARRDVVR</sequence>
<dbReference type="InterPro" id="IPR040884">
    <property type="entry name" value="SLATT_1"/>
</dbReference>
<dbReference type="InterPro" id="IPR041116">
    <property type="entry name" value="SLATT_3"/>
</dbReference>
<keyword evidence="1" id="KW-0472">Membrane</keyword>
<evidence type="ECO:0000259" key="2">
    <source>
        <dbReference type="Pfam" id="PF18181"/>
    </source>
</evidence>
<dbReference type="Pfam" id="PF18181">
    <property type="entry name" value="SLATT_1"/>
    <property type="match status" value="1"/>
</dbReference>
<feature type="transmembrane region" description="Helical" evidence="1">
    <location>
        <begin position="55"/>
        <end position="73"/>
    </location>
</feature>
<dbReference type="Pfam" id="PF18184">
    <property type="entry name" value="SLATT_3"/>
    <property type="match status" value="1"/>
</dbReference>
<organism evidence="4 5">
    <name type="scientific">Neolewinella lacunae</name>
    <dbReference type="NCBI Taxonomy" id="1517758"/>
    <lineage>
        <taxon>Bacteria</taxon>
        <taxon>Pseudomonadati</taxon>
        <taxon>Bacteroidota</taxon>
        <taxon>Saprospiria</taxon>
        <taxon>Saprospirales</taxon>
        <taxon>Lewinellaceae</taxon>
        <taxon>Neolewinella</taxon>
    </lineage>
</organism>
<name>A0A923PKT2_9BACT</name>
<gene>
    <name evidence="4" type="ORF">H9S92_17060</name>
</gene>
<dbReference type="NCBIfam" id="NF033610">
    <property type="entry name" value="SLATT_3"/>
    <property type="match status" value="1"/>
</dbReference>
<dbReference type="RefSeq" id="WP_187467896.1">
    <property type="nucleotide sequence ID" value="NZ_JACSIT010000141.1"/>
</dbReference>